<dbReference type="Proteomes" id="UP000008332">
    <property type="component" value="Chromosome"/>
</dbReference>
<feature type="domain" description="Rod shape-determining protein MreC beta-barrel core" evidence="6">
    <location>
        <begin position="132"/>
        <end position="281"/>
    </location>
</feature>
<accession>Q21RI2</accession>
<dbReference type="GO" id="GO:0005886">
    <property type="term" value="C:plasma membrane"/>
    <property type="evidence" value="ECO:0007669"/>
    <property type="project" value="TreeGrafter"/>
</dbReference>
<evidence type="ECO:0000256" key="1">
    <source>
        <dbReference type="ARBA" id="ARBA00009369"/>
    </source>
</evidence>
<dbReference type="OrthoDB" id="9808025at2"/>
<protein>
    <recommendedName>
        <fullName evidence="2 5">Cell shape-determining protein MreC</fullName>
    </recommendedName>
    <alternativeName>
        <fullName evidence="4 5">Cell shape protein MreC</fullName>
    </alternativeName>
</protein>
<dbReference type="EMBL" id="CP000267">
    <property type="protein sequence ID" value="ABD71621.1"/>
    <property type="molecule type" value="Genomic_DNA"/>
</dbReference>
<dbReference type="InterPro" id="IPR007221">
    <property type="entry name" value="MreC"/>
</dbReference>
<dbReference type="Pfam" id="PF04085">
    <property type="entry name" value="MreC"/>
    <property type="match status" value="1"/>
</dbReference>
<dbReference type="AlphaFoldDB" id="Q21RI2"/>
<dbReference type="eggNOG" id="COG1792">
    <property type="taxonomic scope" value="Bacteria"/>
</dbReference>
<evidence type="ECO:0000259" key="6">
    <source>
        <dbReference type="Pfam" id="PF04085"/>
    </source>
</evidence>
<keyword evidence="8" id="KW-1185">Reference proteome</keyword>
<dbReference type="PIRSF" id="PIRSF038471">
    <property type="entry name" value="MreC"/>
    <property type="match status" value="1"/>
</dbReference>
<dbReference type="GO" id="GO:0008360">
    <property type="term" value="P:regulation of cell shape"/>
    <property type="evidence" value="ECO:0007669"/>
    <property type="project" value="UniProtKB-KW"/>
</dbReference>
<organism evidence="7 8">
    <name type="scientific">Albidiferax ferrireducens (strain ATCC BAA-621 / DSM 15236 / T118)</name>
    <name type="common">Rhodoferax ferrireducens</name>
    <dbReference type="NCBI Taxonomy" id="338969"/>
    <lineage>
        <taxon>Bacteria</taxon>
        <taxon>Pseudomonadati</taxon>
        <taxon>Pseudomonadota</taxon>
        <taxon>Betaproteobacteria</taxon>
        <taxon>Burkholderiales</taxon>
        <taxon>Comamonadaceae</taxon>
        <taxon>Rhodoferax</taxon>
    </lineage>
</organism>
<evidence type="ECO:0000256" key="4">
    <source>
        <dbReference type="ARBA" id="ARBA00032089"/>
    </source>
</evidence>
<comment type="similarity">
    <text evidence="1 5">Belongs to the MreC family.</text>
</comment>
<evidence type="ECO:0000256" key="3">
    <source>
        <dbReference type="ARBA" id="ARBA00022960"/>
    </source>
</evidence>
<dbReference type="NCBIfam" id="TIGR00219">
    <property type="entry name" value="mreC"/>
    <property type="match status" value="1"/>
</dbReference>
<dbReference type="KEGG" id="rfr:Rfer_3922"/>
<dbReference type="STRING" id="338969.Rfer_3922"/>
<evidence type="ECO:0000313" key="7">
    <source>
        <dbReference type="EMBL" id="ABD71621.1"/>
    </source>
</evidence>
<comment type="function">
    <text evidence="5">Involved in formation and maintenance of cell shape.</text>
</comment>
<dbReference type="InterPro" id="IPR042177">
    <property type="entry name" value="Cell/Rod_1"/>
</dbReference>
<dbReference type="PANTHER" id="PTHR34138">
    <property type="entry name" value="CELL SHAPE-DETERMINING PROTEIN MREC"/>
    <property type="match status" value="1"/>
</dbReference>
<keyword evidence="3 5" id="KW-0133">Cell shape</keyword>
<proteinExistence type="inferred from homology"/>
<evidence type="ECO:0000256" key="5">
    <source>
        <dbReference type="PIRNR" id="PIRNR038471"/>
    </source>
</evidence>
<dbReference type="InterPro" id="IPR042175">
    <property type="entry name" value="Cell/Rod_MreC_2"/>
</dbReference>
<gene>
    <name evidence="7" type="ordered locus">Rfer_3922</name>
</gene>
<dbReference type="Gene3D" id="2.40.10.340">
    <property type="entry name" value="Rod shape-determining protein MreC, domain 1"/>
    <property type="match status" value="1"/>
</dbReference>
<sequence>MPLGTLDGTPPPFFRQGPSALSKLTFFSLLALFLMVADARLELARPLRVAVAAALYPMQWLALRPVVWVQGGGKYFESLKRSQSSEEAALYKLGLQSQRASQVEQLLLENTRLRALLTLRERVATPSQAAQVLYDAADPYTRKVIIDRGLLDGVAAGSPVLDEAGVLGQVTRVYPAISEVTLITDREQAIPVLNTRTGARGVAFGDPALRANALELRFMAANTDVQVGDLLTTSGVDGVYPPGLPVAKVAKVDRRADSAFARISCEPLALVSGVVHVMVLQPVASQIASRPVVPASAGPVRKGSKK</sequence>
<dbReference type="Gene3D" id="2.40.10.350">
    <property type="entry name" value="Rod shape-determining protein MreC, domain 2"/>
    <property type="match status" value="1"/>
</dbReference>
<dbReference type="RefSeq" id="WP_011466183.1">
    <property type="nucleotide sequence ID" value="NC_007908.1"/>
</dbReference>
<evidence type="ECO:0000313" key="8">
    <source>
        <dbReference type="Proteomes" id="UP000008332"/>
    </source>
</evidence>
<reference evidence="8" key="1">
    <citation type="submission" date="2006-02" db="EMBL/GenBank/DDBJ databases">
        <title>Complete sequence of chromosome of Rhodoferax ferrireducens DSM 15236.</title>
        <authorList>
            <person name="Copeland A."/>
            <person name="Lucas S."/>
            <person name="Lapidus A."/>
            <person name="Barry K."/>
            <person name="Detter J.C."/>
            <person name="Glavina del Rio T."/>
            <person name="Hammon N."/>
            <person name="Israni S."/>
            <person name="Pitluck S."/>
            <person name="Brettin T."/>
            <person name="Bruce D."/>
            <person name="Han C."/>
            <person name="Tapia R."/>
            <person name="Gilna P."/>
            <person name="Kiss H."/>
            <person name="Schmutz J."/>
            <person name="Larimer F."/>
            <person name="Land M."/>
            <person name="Kyrpides N."/>
            <person name="Ivanova N."/>
            <person name="Richardson P."/>
        </authorList>
    </citation>
    <scope>NUCLEOTIDE SEQUENCE [LARGE SCALE GENOMIC DNA]</scope>
    <source>
        <strain evidence="8">ATCC BAA-621 / DSM 15236 / T118</strain>
    </source>
</reference>
<name>Q21RI2_ALBFT</name>
<dbReference type="InterPro" id="IPR055342">
    <property type="entry name" value="MreC_beta-barrel_core"/>
</dbReference>
<evidence type="ECO:0000256" key="2">
    <source>
        <dbReference type="ARBA" id="ARBA00013855"/>
    </source>
</evidence>
<dbReference type="PANTHER" id="PTHR34138:SF1">
    <property type="entry name" value="CELL SHAPE-DETERMINING PROTEIN MREC"/>
    <property type="match status" value="1"/>
</dbReference>
<dbReference type="HOGENOM" id="CLU_042663_2_0_4"/>